<dbReference type="Proteomes" id="UP000076798">
    <property type="component" value="Unassembled WGS sequence"/>
</dbReference>
<name>A0A165WTJ8_9AGAM</name>
<reference evidence="2 3" key="1">
    <citation type="journal article" date="2016" name="Mol. Biol. Evol.">
        <title>Comparative Genomics of Early-Diverging Mushroom-Forming Fungi Provides Insights into the Origins of Lignocellulose Decay Capabilities.</title>
        <authorList>
            <person name="Nagy L.G."/>
            <person name="Riley R."/>
            <person name="Tritt A."/>
            <person name="Adam C."/>
            <person name="Daum C."/>
            <person name="Floudas D."/>
            <person name="Sun H."/>
            <person name="Yadav J.S."/>
            <person name="Pangilinan J."/>
            <person name="Larsson K.H."/>
            <person name="Matsuura K."/>
            <person name="Barry K."/>
            <person name="Labutti K."/>
            <person name="Kuo R."/>
            <person name="Ohm R.A."/>
            <person name="Bhattacharya S.S."/>
            <person name="Shirouzu T."/>
            <person name="Yoshinaga Y."/>
            <person name="Martin F.M."/>
            <person name="Grigoriev I.V."/>
            <person name="Hibbett D.S."/>
        </authorList>
    </citation>
    <scope>NUCLEOTIDE SEQUENCE [LARGE SCALE GENOMIC DNA]</scope>
    <source>
        <strain evidence="2 3">HHB10207 ss-3</strain>
    </source>
</reference>
<dbReference type="InterPro" id="IPR041078">
    <property type="entry name" value="Plavaka"/>
</dbReference>
<dbReference type="OrthoDB" id="3239511at2759"/>
<dbReference type="STRING" id="1314776.A0A165WTJ8"/>
<feature type="compositionally biased region" description="Basic and acidic residues" evidence="1">
    <location>
        <begin position="51"/>
        <end position="60"/>
    </location>
</feature>
<proteinExistence type="predicted"/>
<accession>A0A165WTJ8</accession>
<dbReference type="AlphaFoldDB" id="A0A165WTJ8"/>
<organism evidence="2 3">
    <name type="scientific">Sistotremastrum suecicum HHB10207 ss-3</name>
    <dbReference type="NCBI Taxonomy" id="1314776"/>
    <lineage>
        <taxon>Eukaryota</taxon>
        <taxon>Fungi</taxon>
        <taxon>Dikarya</taxon>
        <taxon>Basidiomycota</taxon>
        <taxon>Agaricomycotina</taxon>
        <taxon>Agaricomycetes</taxon>
        <taxon>Sistotremastrales</taxon>
        <taxon>Sistotremastraceae</taxon>
        <taxon>Sistotremastrum</taxon>
    </lineage>
</organism>
<feature type="compositionally biased region" description="Acidic residues" evidence="1">
    <location>
        <begin position="61"/>
        <end position="73"/>
    </location>
</feature>
<gene>
    <name evidence="2" type="ORF">SISSUDRAFT_1067699</name>
</gene>
<evidence type="ECO:0000313" key="3">
    <source>
        <dbReference type="Proteomes" id="UP000076798"/>
    </source>
</evidence>
<feature type="region of interest" description="Disordered" evidence="1">
    <location>
        <begin position="45"/>
        <end position="75"/>
    </location>
</feature>
<feature type="region of interest" description="Disordered" evidence="1">
    <location>
        <begin position="390"/>
        <end position="409"/>
    </location>
</feature>
<dbReference type="Pfam" id="PF18759">
    <property type="entry name" value="Plavaka"/>
    <property type="match status" value="1"/>
</dbReference>
<dbReference type="EMBL" id="KV428551">
    <property type="protein sequence ID" value="KZT31507.1"/>
    <property type="molecule type" value="Genomic_DNA"/>
</dbReference>
<keyword evidence="3" id="KW-1185">Reference proteome</keyword>
<sequence length="409" mass="46748">MAPERTRSRRDALLYPSRCGWCNQSFSNRGIANHRRACRERPTVLESGAVETRDATHSSGDEMESEDDTEDFGNAEPGVQLAGGFITEETMGHIELSALDVEAETANIPSSPAPNMPHFIYEYHPSSNIPPSIVYFNGEDTVESTSPLDSKDNAWSHVHQSICPWFPFKTYADFDFCHQVITDRLSRKTINDILLKMHKKDGWTLNGSAVSFRNYAQMEKVLRTARLFFPEFQLASAEVKVMGETVKFQFYWRDPWEWIQTLVTDPSLASEIRWYPRRKFYHDGQRRTRIYDDVDSGDLWWRVQSQISSQFIERTPHCYLPLHYWSDKGKVSARVKKHPVVLRPCFLPRGIRNGSGNGGGVIIALLPVSTHTLLWILKLLTVSLSEAQANESGKGPADLEQQDRRSYSK</sequence>
<protein>
    <submittedName>
        <fullName evidence="2">Uncharacterized protein</fullName>
    </submittedName>
</protein>
<evidence type="ECO:0000256" key="1">
    <source>
        <dbReference type="SAM" id="MobiDB-lite"/>
    </source>
</evidence>
<evidence type="ECO:0000313" key="2">
    <source>
        <dbReference type="EMBL" id="KZT31507.1"/>
    </source>
</evidence>